<dbReference type="HOGENOM" id="CLU_070277_1_0_10"/>
<feature type="transmembrane region" description="Helical" evidence="7">
    <location>
        <begin position="193"/>
        <end position="215"/>
    </location>
</feature>
<dbReference type="Pfam" id="PF06738">
    <property type="entry name" value="ThrE"/>
    <property type="match status" value="1"/>
</dbReference>
<dbReference type="EMBL" id="CM001167">
    <property type="protein sequence ID" value="EGJ71401.1"/>
    <property type="molecule type" value="Genomic_DNA"/>
</dbReference>
<dbReference type="AlphaFoldDB" id="F3ZUU1"/>
<protein>
    <recommendedName>
        <fullName evidence="8">Threonine/serine exporter-like N-terminal domain-containing protein</fullName>
    </recommendedName>
</protein>
<dbReference type="PANTHER" id="PTHR34390">
    <property type="entry name" value="UPF0442 PROTEIN YJJB-RELATED"/>
    <property type="match status" value="1"/>
</dbReference>
<name>F3ZUU1_9BACE</name>
<dbReference type="PANTHER" id="PTHR34390:SF2">
    <property type="entry name" value="SUCCINATE TRANSPORTER SUBUNIT YJJP-RELATED"/>
    <property type="match status" value="1"/>
</dbReference>
<evidence type="ECO:0000259" key="8">
    <source>
        <dbReference type="Pfam" id="PF06738"/>
    </source>
</evidence>
<evidence type="ECO:0000256" key="5">
    <source>
        <dbReference type="ARBA" id="ARBA00023136"/>
    </source>
</evidence>
<evidence type="ECO:0000256" key="6">
    <source>
        <dbReference type="ARBA" id="ARBA00034125"/>
    </source>
</evidence>
<keyword evidence="4 7" id="KW-1133">Transmembrane helix</keyword>
<dbReference type="InterPro" id="IPR050539">
    <property type="entry name" value="ThrE_Dicarb/AminoAcid_Exp"/>
</dbReference>
<feature type="transmembrane region" description="Helical" evidence="7">
    <location>
        <begin position="167"/>
        <end position="187"/>
    </location>
</feature>
<evidence type="ECO:0000313" key="9">
    <source>
        <dbReference type="EMBL" id="EGJ71401.1"/>
    </source>
</evidence>
<reference evidence="9 10" key="1">
    <citation type="journal article" date="2011" name="Stand. Genomic Sci.">
        <title>Non-contiguous finished genome sequence of Bacteroides coprosuis type strain (PC139).</title>
        <authorList>
            <person name="Land M."/>
            <person name="Held B."/>
            <person name="Gronow S."/>
            <person name="Abt B."/>
            <person name="Lucas S."/>
            <person name="Del Rio T.G."/>
            <person name="Nolan M."/>
            <person name="Tice H."/>
            <person name="Cheng J.F."/>
            <person name="Pitluck S."/>
            <person name="Liolios K."/>
            <person name="Pagani I."/>
            <person name="Ivanova N."/>
            <person name="Mavromatis K."/>
            <person name="Mikhailova N."/>
            <person name="Pati A."/>
            <person name="Tapia R."/>
            <person name="Han C."/>
            <person name="Goodwin L."/>
            <person name="Chen A."/>
            <person name="Palaniappan K."/>
            <person name="Hauser L."/>
            <person name="Brambilla E.M."/>
            <person name="Rohde M."/>
            <person name="Goker M."/>
            <person name="Detter J.C."/>
            <person name="Woyke T."/>
            <person name="Bristow J."/>
            <person name="Eisen J.A."/>
            <person name="Markowitz V."/>
            <person name="Hugenholtz P."/>
            <person name="Kyrpides N.C."/>
            <person name="Klenk H.P."/>
            <person name="Lapidus A."/>
        </authorList>
    </citation>
    <scope>NUCLEOTIDE SEQUENCE</scope>
    <source>
        <strain evidence="9 10">DSM 18011</strain>
    </source>
</reference>
<keyword evidence="10" id="KW-1185">Reference proteome</keyword>
<gene>
    <name evidence="9" type="ORF">Bcop_1197</name>
</gene>
<feature type="domain" description="Threonine/serine exporter-like N-terminal" evidence="8">
    <location>
        <begin position="10"/>
        <end position="247"/>
    </location>
</feature>
<keyword evidence="2" id="KW-1003">Cell membrane</keyword>
<proteinExistence type="inferred from homology"/>
<feature type="transmembrane region" description="Helical" evidence="7">
    <location>
        <begin position="113"/>
        <end position="129"/>
    </location>
</feature>
<organism evidence="9 10">
    <name type="scientific">Bacteroides coprosuis DSM 18011</name>
    <dbReference type="NCBI Taxonomy" id="679937"/>
    <lineage>
        <taxon>Bacteria</taxon>
        <taxon>Pseudomonadati</taxon>
        <taxon>Bacteroidota</taxon>
        <taxon>Bacteroidia</taxon>
        <taxon>Bacteroidales</taxon>
        <taxon>Bacteroidaceae</taxon>
        <taxon>Bacteroides</taxon>
    </lineage>
</organism>
<evidence type="ECO:0000313" key="10">
    <source>
        <dbReference type="Proteomes" id="UP000018439"/>
    </source>
</evidence>
<dbReference type="eggNOG" id="COG2966">
    <property type="taxonomic scope" value="Bacteria"/>
</dbReference>
<sequence>MKERLLSRTRFIAEYSSTLMGSGVHTSRVIRNSKRLGRALGIEVKIGVFQKNIILTTLDQENNISHSEVVDIPAYPISFEYNSELSALSWEAYDEHLSFEEVKEKYYQIINSPRIHPLFVLILVGFANASFCRLFGGDFCSMSIVFSSTLVGFFIKQRLGANKVNHFITFILVAFIASLCASISLIFDTTSETALATSVLFLVPGVPLINGVIDIVEGYILTGFSRLTHAALLVVCIAIGLSFTLFLIKDSLI</sequence>
<dbReference type="Proteomes" id="UP000018439">
    <property type="component" value="Chromosome"/>
</dbReference>
<evidence type="ECO:0000256" key="3">
    <source>
        <dbReference type="ARBA" id="ARBA00022692"/>
    </source>
</evidence>
<dbReference type="GO" id="GO:0005886">
    <property type="term" value="C:plasma membrane"/>
    <property type="evidence" value="ECO:0007669"/>
    <property type="project" value="UniProtKB-SubCell"/>
</dbReference>
<comment type="similarity">
    <text evidence="6">Belongs to the ThrE exporter (TC 2.A.79) family.</text>
</comment>
<evidence type="ECO:0000256" key="2">
    <source>
        <dbReference type="ARBA" id="ARBA00022475"/>
    </source>
</evidence>
<feature type="transmembrane region" description="Helical" evidence="7">
    <location>
        <begin position="227"/>
        <end position="248"/>
    </location>
</feature>
<dbReference type="OrthoDB" id="9813917at2"/>
<evidence type="ECO:0000256" key="4">
    <source>
        <dbReference type="ARBA" id="ARBA00022989"/>
    </source>
</evidence>
<keyword evidence="3 7" id="KW-0812">Transmembrane</keyword>
<evidence type="ECO:0000256" key="7">
    <source>
        <dbReference type="SAM" id="Phobius"/>
    </source>
</evidence>
<dbReference type="InterPro" id="IPR010619">
    <property type="entry name" value="ThrE-like_N"/>
</dbReference>
<evidence type="ECO:0000256" key="1">
    <source>
        <dbReference type="ARBA" id="ARBA00004651"/>
    </source>
</evidence>
<comment type="subcellular location">
    <subcellularLocation>
        <location evidence="1">Cell membrane</location>
        <topology evidence="1">Multi-pass membrane protein</topology>
    </subcellularLocation>
</comment>
<accession>F3ZUU1</accession>
<dbReference type="STRING" id="679937.Bcop_1197"/>
<dbReference type="GO" id="GO:0022857">
    <property type="term" value="F:transmembrane transporter activity"/>
    <property type="evidence" value="ECO:0007669"/>
    <property type="project" value="InterPro"/>
</dbReference>
<dbReference type="GO" id="GO:0015744">
    <property type="term" value="P:succinate transport"/>
    <property type="evidence" value="ECO:0007669"/>
    <property type="project" value="TreeGrafter"/>
</dbReference>
<keyword evidence="5 7" id="KW-0472">Membrane</keyword>